<dbReference type="EMBL" id="JAUHJQ010000001">
    <property type="protein sequence ID" value="MDN4171458.1"/>
    <property type="molecule type" value="Genomic_DNA"/>
</dbReference>
<keyword evidence="2" id="KW-0472">Membrane</keyword>
<evidence type="ECO:0000256" key="2">
    <source>
        <dbReference type="SAM" id="Phobius"/>
    </source>
</evidence>
<feature type="region of interest" description="Disordered" evidence="1">
    <location>
        <begin position="1"/>
        <end position="42"/>
    </location>
</feature>
<feature type="compositionally biased region" description="Pro residues" evidence="1">
    <location>
        <begin position="18"/>
        <end position="32"/>
    </location>
</feature>
<feature type="region of interest" description="Disordered" evidence="1">
    <location>
        <begin position="83"/>
        <end position="150"/>
    </location>
</feature>
<comment type="caution">
    <text evidence="3">The sequence shown here is derived from an EMBL/GenBank/DDBJ whole genome shotgun (WGS) entry which is preliminary data.</text>
</comment>
<feature type="compositionally biased region" description="Basic and acidic residues" evidence="1">
    <location>
        <begin position="83"/>
        <end position="97"/>
    </location>
</feature>
<proteinExistence type="predicted"/>
<evidence type="ECO:0000313" key="4">
    <source>
        <dbReference type="Proteomes" id="UP001168620"/>
    </source>
</evidence>
<gene>
    <name evidence="3" type="ORF">QWY28_00725</name>
</gene>
<feature type="transmembrane region" description="Helical" evidence="2">
    <location>
        <begin position="55"/>
        <end position="78"/>
    </location>
</feature>
<accession>A0ABT8F9Y3</accession>
<keyword evidence="2" id="KW-1133">Transmembrane helix</keyword>
<organism evidence="3 4">
    <name type="scientific">Nocardioides oceani</name>
    <dbReference type="NCBI Taxonomy" id="3058369"/>
    <lineage>
        <taxon>Bacteria</taxon>
        <taxon>Bacillati</taxon>
        <taxon>Actinomycetota</taxon>
        <taxon>Actinomycetes</taxon>
        <taxon>Propionibacteriales</taxon>
        <taxon>Nocardioidaceae</taxon>
        <taxon>Nocardioides</taxon>
    </lineage>
</organism>
<dbReference type="RefSeq" id="WP_300950385.1">
    <property type="nucleotide sequence ID" value="NZ_JAUHJQ010000001.1"/>
</dbReference>
<evidence type="ECO:0000313" key="3">
    <source>
        <dbReference type="EMBL" id="MDN4171458.1"/>
    </source>
</evidence>
<keyword evidence="4" id="KW-1185">Reference proteome</keyword>
<dbReference type="Proteomes" id="UP001168620">
    <property type="component" value="Unassembled WGS sequence"/>
</dbReference>
<reference evidence="3" key="1">
    <citation type="submission" date="2023-06" db="EMBL/GenBank/DDBJ databases">
        <title>Draft genome sequence of Nocardioides sp. SOB77.</title>
        <authorList>
            <person name="Zhang G."/>
        </authorList>
    </citation>
    <scope>NUCLEOTIDE SEQUENCE</scope>
    <source>
        <strain evidence="3">SOB77</strain>
    </source>
</reference>
<evidence type="ECO:0000256" key="1">
    <source>
        <dbReference type="SAM" id="MobiDB-lite"/>
    </source>
</evidence>
<sequence length="150" mass="15311">MSDEQTPTPDRTHGAAPDQPPADPPADLPADPPAARRSRAAALRARLRGARGRSLGWRGVAAVALASLLIGGAGGALVHAVADDHGHHGHHGDRGRPDFSTVRPEGFGDDADRGQPGRPGLPPQTVPEGTAPQEDVQPDPSGDTSSSDAT</sequence>
<name>A0ABT8F9Y3_9ACTN</name>
<keyword evidence="2" id="KW-0812">Transmembrane</keyword>
<protein>
    <submittedName>
        <fullName evidence="3">Uncharacterized protein</fullName>
    </submittedName>
</protein>